<reference evidence="1 2" key="1">
    <citation type="submission" date="2022-02" db="EMBL/GenBank/DDBJ databases">
        <title>Draft genome sequence of Mezorhizobium retamae strain IRAMC:0171 isolated from Retama raetam nodules.</title>
        <authorList>
            <person name="Bengaied R."/>
            <person name="Sbissi I."/>
            <person name="Huber K."/>
            <person name="Ghodbane F."/>
            <person name="Nouioui I."/>
            <person name="Tarhouni M."/>
            <person name="Gtari M."/>
        </authorList>
    </citation>
    <scope>NUCLEOTIDE SEQUENCE [LARGE SCALE GENOMIC DNA]</scope>
    <source>
        <strain evidence="1 2">IRAMC:0171</strain>
    </source>
</reference>
<dbReference type="PIRSF" id="PIRSF028304">
    <property type="entry name" value="UCP028304"/>
    <property type="match status" value="1"/>
</dbReference>
<comment type="caution">
    <text evidence="1">The sequence shown here is derived from an EMBL/GenBank/DDBJ whole genome shotgun (WGS) entry which is preliminary data.</text>
</comment>
<dbReference type="Pfam" id="PF05947">
    <property type="entry name" value="T6SS_TssF"/>
    <property type="match status" value="1"/>
</dbReference>
<proteinExistence type="predicted"/>
<sequence length="600" mass="66476">MASRFLNWFDTELMALRKRAGIFAQKHPKIAARLRMTPDAIDDPHTERIVQSFAYTAARIRQKLDDDFPELTNTLLEALYPQYLAQIPSMSIMKFTASDGLGEVIAIEPGFAVDTEPLRGDRCRFRTTQQVRLAPLKISASSLHKPPFVAPQINDAAARACLTITLEKQNTGVAFADLDADELVFFIKAPFATATKLYELLLNRCVAIAIGEHADDQRATRLPLSQLTPVGFEDETAMLPFPKRSFPGFRLLTEFFALPEKYLFFRLSGIKGALARIAGSKASIFFYLDANVDRLLNAVDANSFDLHCTPVINLFPQRAEPIHIDQTRHEYDIIPDARRNSTREVHSIERVTVSDHEGKVVDIFPFFGRKPSSTESRGSIFWMHKRLANDDQNAFTSQLSLVDLSLKAATSDAHSVATVSSLCINRGLPEQLPFGGGQPFLTAVNKNDLVAKLSLLLPPTPTARLDGEEGSYWRLISSLSLNHLPITGGDPELLRDILRLYDFRQAQETSVLIDAITSIDTKSSTARLSDGSIAKGVDITITFDDTTVDRGLALLFGSVLSHFLGLYASINTFSRLTIKLSGTVLPIVRFPPRTAAEVLI</sequence>
<dbReference type="RefSeq" id="WP_239362017.1">
    <property type="nucleotide sequence ID" value="NZ_JAKREW010000001.1"/>
</dbReference>
<dbReference type="NCBIfam" id="TIGR03359">
    <property type="entry name" value="VI_chp_6"/>
    <property type="match status" value="1"/>
</dbReference>
<evidence type="ECO:0000313" key="2">
    <source>
        <dbReference type="Proteomes" id="UP001201701"/>
    </source>
</evidence>
<dbReference type="InterPro" id="IPR010272">
    <property type="entry name" value="T6SS_TssF"/>
</dbReference>
<accession>A0ABS9Q9F9</accession>
<dbReference type="EMBL" id="JAKREW010000001">
    <property type="protein sequence ID" value="MCG7504054.1"/>
    <property type="molecule type" value="Genomic_DNA"/>
</dbReference>
<protein>
    <submittedName>
        <fullName evidence="1">Type VI secretion system baseplate subunit TssF</fullName>
    </submittedName>
</protein>
<dbReference type="PANTHER" id="PTHR35370:SF1">
    <property type="entry name" value="TYPE VI SECRETION SYSTEM COMPONENT TSSF1"/>
    <property type="match status" value="1"/>
</dbReference>
<dbReference type="PANTHER" id="PTHR35370">
    <property type="entry name" value="CYTOPLASMIC PROTEIN-RELATED-RELATED"/>
    <property type="match status" value="1"/>
</dbReference>
<gene>
    <name evidence="1" type="primary">tssF</name>
    <name evidence="1" type="ORF">L4923_03385</name>
</gene>
<name>A0ABS9Q9F9_9HYPH</name>
<organism evidence="1 2">
    <name type="scientific">Mesorhizobium retamae</name>
    <dbReference type="NCBI Taxonomy" id="2912854"/>
    <lineage>
        <taxon>Bacteria</taxon>
        <taxon>Pseudomonadati</taxon>
        <taxon>Pseudomonadota</taxon>
        <taxon>Alphaproteobacteria</taxon>
        <taxon>Hyphomicrobiales</taxon>
        <taxon>Phyllobacteriaceae</taxon>
        <taxon>Mesorhizobium</taxon>
    </lineage>
</organism>
<evidence type="ECO:0000313" key="1">
    <source>
        <dbReference type="EMBL" id="MCG7504054.1"/>
    </source>
</evidence>
<dbReference type="Proteomes" id="UP001201701">
    <property type="component" value="Unassembled WGS sequence"/>
</dbReference>
<keyword evidence="2" id="KW-1185">Reference proteome</keyword>